<dbReference type="STRING" id="145857.GA0070616_3737"/>
<gene>
    <name evidence="1" type="ORF">GA0070616_3737</name>
</gene>
<dbReference type="AlphaFoldDB" id="A0A1C6SGM7"/>
<reference evidence="1 2" key="1">
    <citation type="submission" date="2016-06" db="EMBL/GenBank/DDBJ databases">
        <authorList>
            <person name="Kjaerup R.B."/>
            <person name="Dalgaard T.S."/>
            <person name="Juul-Madsen H.R."/>
        </authorList>
    </citation>
    <scope>NUCLEOTIDE SEQUENCE [LARGE SCALE GENOMIC DNA]</scope>
    <source>
        <strain evidence="1 2">DSM 43818</strain>
    </source>
</reference>
<accession>A0A1C6SGM7</accession>
<keyword evidence="2" id="KW-1185">Reference proteome</keyword>
<sequence>MNFAHSGPTSGAVTGRMPKTVPINLACLGRGRLDASEAWATTVGAIEP</sequence>
<protein>
    <submittedName>
        <fullName evidence="1">Uncharacterized protein</fullName>
    </submittedName>
</protein>
<evidence type="ECO:0000313" key="1">
    <source>
        <dbReference type="EMBL" id="SCL28664.1"/>
    </source>
</evidence>
<proteinExistence type="predicted"/>
<evidence type="ECO:0000313" key="2">
    <source>
        <dbReference type="Proteomes" id="UP000199699"/>
    </source>
</evidence>
<dbReference type="Proteomes" id="UP000199699">
    <property type="component" value="Unassembled WGS sequence"/>
</dbReference>
<name>A0A1C6SGM7_9ACTN</name>
<organism evidence="1 2">
    <name type="scientific">Micromonospora nigra</name>
    <dbReference type="NCBI Taxonomy" id="145857"/>
    <lineage>
        <taxon>Bacteria</taxon>
        <taxon>Bacillati</taxon>
        <taxon>Actinomycetota</taxon>
        <taxon>Actinomycetes</taxon>
        <taxon>Micromonosporales</taxon>
        <taxon>Micromonosporaceae</taxon>
        <taxon>Micromonospora</taxon>
    </lineage>
</organism>
<dbReference type="EMBL" id="FMHT01000003">
    <property type="protein sequence ID" value="SCL28664.1"/>
    <property type="molecule type" value="Genomic_DNA"/>
</dbReference>